<comment type="caution">
    <text evidence="1">The sequence shown here is derived from an EMBL/GenBank/DDBJ whole genome shotgun (WGS) entry which is preliminary data.</text>
</comment>
<evidence type="ECO:0000313" key="2">
    <source>
        <dbReference type="Proteomes" id="UP001153678"/>
    </source>
</evidence>
<reference evidence="1" key="1">
    <citation type="submission" date="2022-08" db="EMBL/GenBank/DDBJ databases">
        <authorList>
            <person name="Kallberg Y."/>
            <person name="Tangrot J."/>
            <person name="Rosling A."/>
        </authorList>
    </citation>
    <scope>NUCLEOTIDE SEQUENCE</scope>
    <source>
        <strain evidence="1">Wild A</strain>
    </source>
</reference>
<dbReference type="EMBL" id="CAMKVN010021900">
    <property type="protein sequence ID" value="CAI2199644.1"/>
    <property type="molecule type" value="Genomic_DNA"/>
</dbReference>
<organism evidence="1 2">
    <name type="scientific">Funneliformis geosporum</name>
    <dbReference type="NCBI Taxonomy" id="1117311"/>
    <lineage>
        <taxon>Eukaryota</taxon>
        <taxon>Fungi</taxon>
        <taxon>Fungi incertae sedis</taxon>
        <taxon>Mucoromycota</taxon>
        <taxon>Glomeromycotina</taxon>
        <taxon>Glomeromycetes</taxon>
        <taxon>Glomerales</taxon>
        <taxon>Glomeraceae</taxon>
        <taxon>Funneliformis</taxon>
    </lineage>
</organism>
<keyword evidence="2" id="KW-1185">Reference proteome</keyword>
<sequence length="96" mass="10840">YAIQLASPKAAADLTSYSGEYYKLEDFKVITQEKFGFYAEVSNFTNYILPSVCEKRGPNDEITAFSTGCMVQGLIIWPETWCLAILNHLNFSQNVD</sequence>
<dbReference type="AlphaFoldDB" id="A0A9W4XBH6"/>
<dbReference type="Proteomes" id="UP001153678">
    <property type="component" value="Unassembled WGS sequence"/>
</dbReference>
<name>A0A9W4XBH6_9GLOM</name>
<proteinExistence type="predicted"/>
<gene>
    <name evidence="1" type="ORF">FWILDA_LOCUS19177</name>
</gene>
<accession>A0A9W4XBH6</accession>
<protein>
    <submittedName>
        <fullName evidence="1">213_t:CDS:1</fullName>
    </submittedName>
</protein>
<feature type="non-terminal residue" evidence="1">
    <location>
        <position position="96"/>
    </location>
</feature>
<feature type="non-terminal residue" evidence="1">
    <location>
        <position position="1"/>
    </location>
</feature>
<evidence type="ECO:0000313" key="1">
    <source>
        <dbReference type="EMBL" id="CAI2199644.1"/>
    </source>
</evidence>